<keyword evidence="9" id="KW-1185">Reference proteome</keyword>
<dbReference type="InterPro" id="IPR018499">
    <property type="entry name" value="Tetraspanin/Peripherin"/>
</dbReference>
<gene>
    <name evidence="8" type="ORF">TBRA_LOCUS8253</name>
</gene>
<dbReference type="AlphaFoldDB" id="A0A6H5IG17"/>
<dbReference type="OrthoDB" id="438211at2759"/>
<organism evidence="8 9">
    <name type="scientific">Trichogramma brassicae</name>
    <dbReference type="NCBI Taxonomy" id="86971"/>
    <lineage>
        <taxon>Eukaryota</taxon>
        <taxon>Metazoa</taxon>
        <taxon>Ecdysozoa</taxon>
        <taxon>Arthropoda</taxon>
        <taxon>Hexapoda</taxon>
        <taxon>Insecta</taxon>
        <taxon>Pterygota</taxon>
        <taxon>Neoptera</taxon>
        <taxon>Endopterygota</taxon>
        <taxon>Hymenoptera</taxon>
        <taxon>Apocrita</taxon>
        <taxon>Proctotrupomorpha</taxon>
        <taxon>Chalcidoidea</taxon>
        <taxon>Trichogrammatidae</taxon>
        <taxon>Trichogramma</taxon>
    </lineage>
</organism>
<comment type="similarity">
    <text evidence="2 7">Belongs to the tetraspanin (TM4SF) family.</text>
</comment>
<accession>A0A6H5IG17</accession>
<dbReference type="PANTHER" id="PTHR19282">
    <property type="entry name" value="TETRASPANIN"/>
    <property type="match status" value="1"/>
</dbReference>
<dbReference type="PRINTS" id="PR00259">
    <property type="entry name" value="TMFOUR"/>
</dbReference>
<dbReference type="Pfam" id="PF00335">
    <property type="entry name" value="Tetraspanin"/>
    <property type="match status" value="1"/>
</dbReference>
<feature type="disulfide bond" evidence="6">
    <location>
        <begin position="152"/>
        <end position="171"/>
    </location>
</feature>
<dbReference type="SUPFAM" id="SSF48652">
    <property type="entry name" value="Tetraspanin"/>
    <property type="match status" value="1"/>
</dbReference>
<evidence type="ECO:0000256" key="7">
    <source>
        <dbReference type="RuleBase" id="RU361218"/>
    </source>
</evidence>
<dbReference type="GO" id="GO:0005886">
    <property type="term" value="C:plasma membrane"/>
    <property type="evidence" value="ECO:0007669"/>
    <property type="project" value="TreeGrafter"/>
</dbReference>
<proteinExistence type="inferred from homology"/>
<feature type="transmembrane region" description="Helical" evidence="7">
    <location>
        <begin position="212"/>
        <end position="237"/>
    </location>
</feature>
<dbReference type="Proteomes" id="UP000479190">
    <property type="component" value="Unassembled WGS sequence"/>
</dbReference>
<feature type="transmembrane region" description="Helical" evidence="7">
    <location>
        <begin position="61"/>
        <end position="82"/>
    </location>
</feature>
<keyword evidence="3 7" id="KW-0812">Transmembrane</keyword>
<evidence type="ECO:0000313" key="8">
    <source>
        <dbReference type="EMBL" id="CAB0036384.1"/>
    </source>
</evidence>
<evidence type="ECO:0000256" key="6">
    <source>
        <dbReference type="PIRSR" id="PIRSR002419-1"/>
    </source>
</evidence>
<dbReference type="InterPro" id="IPR000301">
    <property type="entry name" value="Tetraspanin_animals"/>
</dbReference>
<name>A0A6H5IG17_9HYME</name>
<dbReference type="InterPro" id="IPR008952">
    <property type="entry name" value="Tetraspanin_EC2_sf"/>
</dbReference>
<protein>
    <recommendedName>
        <fullName evidence="7">Tetraspanin</fullName>
    </recommendedName>
</protein>
<sequence length="241" mass="27191">MGYHTELGGCGRCMKYTLFLVNFIIFIGGLLITALAVWALVDKVNYVTELTNNNMLTGTVYVMLVGGILTAFIAFLGCFGAAREIRCMLFTYFVAVLLLFIAILLAGIFGYVYREKFIDTLGQQMQNSLRLYREKPEYTEAWDFVQSRLHCCGVRGWRDWSGYFNEVPISCCRLMTDGRPIACNRYADSINQYNSYTEGCLQQTQMFLQKHAAILGGAGIAVAFVMLLGMILAISLFRIIR</sequence>
<keyword evidence="4 7" id="KW-1133">Transmembrane helix</keyword>
<evidence type="ECO:0000313" key="9">
    <source>
        <dbReference type="Proteomes" id="UP000479190"/>
    </source>
</evidence>
<feature type="transmembrane region" description="Helical" evidence="7">
    <location>
        <begin position="20"/>
        <end position="41"/>
    </location>
</feature>
<evidence type="ECO:0000256" key="2">
    <source>
        <dbReference type="ARBA" id="ARBA00006840"/>
    </source>
</evidence>
<dbReference type="EMBL" id="CADCXV010000815">
    <property type="protein sequence ID" value="CAB0036384.1"/>
    <property type="molecule type" value="Genomic_DNA"/>
</dbReference>
<evidence type="ECO:0000256" key="5">
    <source>
        <dbReference type="ARBA" id="ARBA00023136"/>
    </source>
</evidence>
<feature type="transmembrane region" description="Helical" evidence="7">
    <location>
        <begin position="89"/>
        <end position="113"/>
    </location>
</feature>
<dbReference type="Gene3D" id="1.10.1450.10">
    <property type="entry name" value="Tetraspanin"/>
    <property type="match status" value="1"/>
</dbReference>
<keyword evidence="6" id="KW-1015">Disulfide bond</keyword>
<comment type="subcellular location">
    <subcellularLocation>
        <location evidence="1 7">Membrane</location>
        <topology evidence="1 7">Multi-pass membrane protein</topology>
    </subcellularLocation>
</comment>
<evidence type="ECO:0000256" key="3">
    <source>
        <dbReference type="ARBA" id="ARBA00022692"/>
    </source>
</evidence>
<evidence type="ECO:0000256" key="1">
    <source>
        <dbReference type="ARBA" id="ARBA00004141"/>
    </source>
</evidence>
<reference evidence="8 9" key="1">
    <citation type="submission" date="2020-02" db="EMBL/GenBank/DDBJ databases">
        <authorList>
            <person name="Ferguson B K."/>
        </authorList>
    </citation>
    <scope>NUCLEOTIDE SEQUENCE [LARGE SCALE GENOMIC DNA]</scope>
</reference>
<keyword evidence="5 7" id="KW-0472">Membrane</keyword>
<dbReference type="PIRSF" id="PIRSF002419">
    <property type="entry name" value="Tetraspanin"/>
    <property type="match status" value="1"/>
</dbReference>
<dbReference type="PANTHER" id="PTHR19282:SF527">
    <property type="entry name" value="TETRASPANIN"/>
    <property type="match status" value="1"/>
</dbReference>
<evidence type="ECO:0000256" key="4">
    <source>
        <dbReference type="ARBA" id="ARBA00022989"/>
    </source>
</evidence>